<evidence type="ECO:0000313" key="14">
    <source>
        <dbReference type="Proteomes" id="UP000288096"/>
    </source>
</evidence>
<dbReference type="GO" id="GO:0046933">
    <property type="term" value="F:proton-transporting ATP synthase activity, rotational mechanism"/>
    <property type="evidence" value="ECO:0007669"/>
    <property type="project" value="UniProtKB-UniRule"/>
</dbReference>
<organism evidence="13 14">
    <name type="scientific">Desulfonema ishimotonii</name>
    <dbReference type="NCBI Taxonomy" id="45657"/>
    <lineage>
        <taxon>Bacteria</taxon>
        <taxon>Pseudomonadati</taxon>
        <taxon>Thermodesulfobacteriota</taxon>
        <taxon>Desulfobacteria</taxon>
        <taxon>Desulfobacterales</taxon>
        <taxon>Desulfococcaceae</taxon>
        <taxon>Desulfonema</taxon>
    </lineage>
</organism>
<reference evidence="14" key="2">
    <citation type="submission" date="2019-01" db="EMBL/GenBank/DDBJ databases">
        <title>Genome sequence of Desulfonema ishimotonii strain Tokyo 01.</title>
        <authorList>
            <person name="Fukui M."/>
        </authorList>
    </citation>
    <scope>NUCLEOTIDE SEQUENCE [LARGE SCALE GENOMIC DNA]</scope>
    <source>
        <strain evidence="14">Tokyo 01</strain>
    </source>
</reference>
<dbReference type="OrthoDB" id="9799969at2"/>
<keyword evidence="5 9" id="KW-0406">Ion transport</keyword>
<dbReference type="HAMAP" id="MF_00530">
    <property type="entry name" value="ATP_synth_epsil_bac"/>
    <property type="match status" value="1"/>
</dbReference>
<dbReference type="InterPro" id="IPR001469">
    <property type="entry name" value="ATP_synth_F1_dsu/esu"/>
</dbReference>
<dbReference type="Gene3D" id="1.20.5.440">
    <property type="entry name" value="ATP synthase delta/epsilon subunit, C-terminal domain"/>
    <property type="match status" value="1"/>
</dbReference>
<dbReference type="NCBIfam" id="NF009980">
    <property type="entry name" value="PRK13446.1"/>
    <property type="match status" value="1"/>
</dbReference>
<evidence type="ECO:0000259" key="11">
    <source>
        <dbReference type="Pfam" id="PF00401"/>
    </source>
</evidence>
<dbReference type="GO" id="GO:0005524">
    <property type="term" value="F:ATP binding"/>
    <property type="evidence" value="ECO:0007669"/>
    <property type="project" value="UniProtKB-UniRule"/>
</dbReference>
<evidence type="ECO:0000256" key="5">
    <source>
        <dbReference type="ARBA" id="ARBA00023065"/>
    </source>
</evidence>
<comment type="similarity">
    <text evidence="3 9 10">Belongs to the ATPase epsilon chain family.</text>
</comment>
<sequence length="137" mass="14971">MAEMIKLEVVTPEKYVVSENVQIVVAPGILGEFGVLSGHTPFMSALKVGAIRYTDESGAERVVFVSGGFAEALPDKVTVLAESAERRRDIDVERAKSAFARAQKRVEDARAKDDIDFARARASLERALHRVKLAGSR</sequence>
<reference evidence="14" key="1">
    <citation type="submission" date="2017-11" db="EMBL/GenBank/DDBJ databases">
        <authorList>
            <person name="Watanabe M."/>
            <person name="Kojima H."/>
        </authorList>
    </citation>
    <scope>NUCLEOTIDE SEQUENCE [LARGE SCALE GENOMIC DNA]</scope>
    <source>
        <strain evidence="14">Tokyo 01</strain>
    </source>
</reference>
<comment type="function">
    <text evidence="1 9">Produces ATP from ADP in the presence of a proton gradient across the membrane.</text>
</comment>
<dbReference type="Gene3D" id="2.60.15.10">
    <property type="entry name" value="F0F1 ATP synthase delta/epsilon subunit, N-terminal"/>
    <property type="match status" value="1"/>
</dbReference>
<feature type="domain" description="ATP synthase epsilon subunit C-terminal" evidence="11">
    <location>
        <begin position="89"/>
        <end position="135"/>
    </location>
</feature>
<keyword evidence="14" id="KW-1185">Reference proteome</keyword>
<evidence type="ECO:0000256" key="7">
    <source>
        <dbReference type="ARBA" id="ARBA00023196"/>
    </source>
</evidence>
<keyword evidence="6 9" id="KW-0472">Membrane</keyword>
<evidence type="ECO:0000256" key="6">
    <source>
        <dbReference type="ARBA" id="ARBA00023136"/>
    </source>
</evidence>
<keyword evidence="8 9" id="KW-0066">ATP synthesis</keyword>
<evidence type="ECO:0000256" key="2">
    <source>
        <dbReference type="ARBA" id="ARBA00004184"/>
    </source>
</evidence>
<keyword evidence="7 9" id="KW-0139">CF(1)</keyword>
<keyword evidence="4 9" id="KW-0813">Transport</keyword>
<dbReference type="InterPro" id="IPR036771">
    <property type="entry name" value="ATPsynth_dsu/esu_N"/>
</dbReference>
<dbReference type="InterPro" id="IPR020546">
    <property type="entry name" value="ATP_synth_F1_dsu/esu_N"/>
</dbReference>
<dbReference type="GO" id="GO:0005886">
    <property type="term" value="C:plasma membrane"/>
    <property type="evidence" value="ECO:0007669"/>
    <property type="project" value="UniProtKB-SubCell"/>
</dbReference>
<evidence type="ECO:0000259" key="12">
    <source>
        <dbReference type="Pfam" id="PF02823"/>
    </source>
</evidence>
<keyword evidence="9" id="KW-0375">Hydrogen ion transport</keyword>
<name>A0A401G4H1_9BACT</name>
<dbReference type="GO" id="GO:0012505">
    <property type="term" value="C:endomembrane system"/>
    <property type="evidence" value="ECO:0007669"/>
    <property type="project" value="UniProtKB-SubCell"/>
</dbReference>
<dbReference type="PANTHER" id="PTHR13822">
    <property type="entry name" value="ATP SYNTHASE DELTA/EPSILON CHAIN"/>
    <property type="match status" value="1"/>
</dbReference>
<dbReference type="SUPFAM" id="SSF51344">
    <property type="entry name" value="Epsilon subunit of F1F0-ATP synthase N-terminal domain"/>
    <property type="match status" value="1"/>
</dbReference>
<dbReference type="GO" id="GO:0045259">
    <property type="term" value="C:proton-transporting ATP synthase complex"/>
    <property type="evidence" value="ECO:0007669"/>
    <property type="project" value="UniProtKB-KW"/>
</dbReference>
<dbReference type="NCBIfam" id="TIGR01216">
    <property type="entry name" value="ATP_synt_epsi"/>
    <property type="match status" value="1"/>
</dbReference>
<evidence type="ECO:0000256" key="9">
    <source>
        <dbReference type="HAMAP-Rule" id="MF_00530"/>
    </source>
</evidence>
<dbReference type="AlphaFoldDB" id="A0A401G4H1"/>
<comment type="subunit">
    <text evidence="9 10">F-type ATPases have 2 components, CF(1) - the catalytic core - and CF(0) - the membrane proton channel. CF(1) has five subunits: alpha(3), beta(3), gamma(1), delta(1), epsilon(1). CF(0) has three main subunits: a, b and c.</text>
</comment>
<comment type="caution">
    <text evidence="13">The sequence shown here is derived from an EMBL/GenBank/DDBJ whole genome shotgun (WGS) entry which is preliminary data.</text>
</comment>
<accession>A0A401G4H1</accession>
<protein>
    <recommendedName>
        <fullName evidence="9">ATP synthase epsilon chain</fullName>
    </recommendedName>
    <alternativeName>
        <fullName evidence="9">ATP synthase F1 sector epsilon subunit</fullName>
    </alternativeName>
    <alternativeName>
        <fullName evidence="9">F-ATPase epsilon subunit</fullName>
    </alternativeName>
</protein>
<evidence type="ECO:0000313" key="13">
    <source>
        <dbReference type="EMBL" id="GBC64083.1"/>
    </source>
</evidence>
<dbReference type="Pfam" id="PF02823">
    <property type="entry name" value="ATP-synt_DE_N"/>
    <property type="match status" value="1"/>
</dbReference>
<comment type="subcellular location">
    <subcellularLocation>
        <location evidence="9">Cell membrane</location>
        <topology evidence="9">Peripheral membrane protein</topology>
    </subcellularLocation>
    <subcellularLocation>
        <location evidence="2">Endomembrane system</location>
        <topology evidence="2">Peripheral membrane protein</topology>
    </subcellularLocation>
</comment>
<dbReference type="InterPro" id="IPR020547">
    <property type="entry name" value="ATP_synth_F1_esu_C"/>
</dbReference>
<gene>
    <name evidence="9" type="primary">atpC</name>
    <name evidence="13" type="ORF">DENIS_5085</name>
</gene>
<proteinExistence type="inferred from homology"/>
<evidence type="ECO:0000256" key="4">
    <source>
        <dbReference type="ARBA" id="ARBA00022448"/>
    </source>
</evidence>
<evidence type="ECO:0000256" key="1">
    <source>
        <dbReference type="ARBA" id="ARBA00003543"/>
    </source>
</evidence>
<feature type="domain" description="ATP synthase F1 complex delta/epsilon subunit N-terminal" evidence="12">
    <location>
        <begin position="5"/>
        <end position="84"/>
    </location>
</feature>
<dbReference type="RefSeq" id="WP_124331085.1">
    <property type="nucleotide sequence ID" value="NZ_BEXT01000001.1"/>
</dbReference>
<dbReference type="PANTHER" id="PTHR13822:SF10">
    <property type="entry name" value="ATP SYNTHASE EPSILON CHAIN, CHLOROPLASTIC"/>
    <property type="match status" value="1"/>
</dbReference>
<evidence type="ECO:0000256" key="8">
    <source>
        <dbReference type="ARBA" id="ARBA00023310"/>
    </source>
</evidence>
<dbReference type="EMBL" id="BEXT01000001">
    <property type="protein sequence ID" value="GBC64083.1"/>
    <property type="molecule type" value="Genomic_DNA"/>
</dbReference>
<dbReference type="Pfam" id="PF00401">
    <property type="entry name" value="ATP-synt_DE"/>
    <property type="match status" value="1"/>
</dbReference>
<evidence type="ECO:0000256" key="3">
    <source>
        <dbReference type="ARBA" id="ARBA00005712"/>
    </source>
</evidence>
<dbReference type="CDD" id="cd12152">
    <property type="entry name" value="F1-ATPase_delta"/>
    <property type="match status" value="1"/>
</dbReference>
<keyword evidence="9" id="KW-1003">Cell membrane</keyword>
<dbReference type="Proteomes" id="UP000288096">
    <property type="component" value="Unassembled WGS sequence"/>
</dbReference>
<evidence type="ECO:0000256" key="10">
    <source>
        <dbReference type="RuleBase" id="RU003656"/>
    </source>
</evidence>